<dbReference type="InterPro" id="IPR009359">
    <property type="entry name" value="PaaB"/>
</dbReference>
<gene>
    <name evidence="1" type="ORF">KDA_35200</name>
</gene>
<evidence type="ECO:0000313" key="2">
    <source>
        <dbReference type="Proteomes" id="UP000287171"/>
    </source>
</evidence>
<name>A0A402B9M8_9CHLR</name>
<dbReference type="Pfam" id="PF06243">
    <property type="entry name" value="PaaB"/>
    <property type="match status" value="1"/>
</dbReference>
<dbReference type="AlphaFoldDB" id="A0A402B9M8"/>
<dbReference type="RefSeq" id="WP_161982197.1">
    <property type="nucleotide sequence ID" value="NZ_BIFT01000001.1"/>
</dbReference>
<dbReference type="Proteomes" id="UP000287171">
    <property type="component" value="Unassembled WGS sequence"/>
</dbReference>
<dbReference type="InterPro" id="IPR038693">
    <property type="entry name" value="PaaB_sf"/>
</dbReference>
<evidence type="ECO:0000313" key="1">
    <source>
        <dbReference type="EMBL" id="GCE28036.1"/>
    </source>
</evidence>
<protein>
    <recommendedName>
        <fullName evidence="3">Phenylacetic acid degradation protein</fullName>
    </recommendedName>
</protein>
<accession>A0A402B9M8</accession>
<sequence length="193" mass="22195">MLEHMGNEQFQAFSGAKDEGEIFEVFQQAARDPFPHHGGNLRAPDPELALHYAREFYARRQESQKLWIIPRRSLTEVLPDSSHVVVDESSTETMLTYAVFAQQQAGRPMLWLHNLDAASISQAEAALIQLARDHAGLYLRFWLCPLTAIVLLDQPDLLQPPLDRSYRRLDGYDIRDKLAQARQRVKAEEESRR</sequence>
<reference evidence="2" key="1">
    <citation type="submission" date="2018-12" db="EMBL/GenBank/DDBJ databases">
        <title>Tengunoibacter tsumagoiensis gen. nov., sp. nov., Dictyobacter kobayashii sp. nov., D. alpinus sp. nov., and D. joshuensis sp. nov. and description of Dictyobacteraceae fam. nov. within the order Ktedonobacterales isolated from Tengu-no-mugimeshi.</title>
        <authorList>
            <person name="Wang C.M."/>
            <person name="Zheng Y."/>
            <person name="Sakai Y."/>
            <person name="Toyoda A."/>
            <person name="Minakuchi Y."/>
            <person name="Abe K."/>
            <person name="Yokota A."/>
            <person name="Yabe S."/>
        </authorList>
    </citation>
    <scope>NUCLEOTIDE SEQUENCE [LARGE SCALE GENOMIC DNA]</scope>
    <source>
        <strain evidence="2">Uno16</strain>
    </source>
</reference>
<evidence type="ECO:0008006" key="3">
    <source>
        <dbReference type="Google" id="ProtNLM"/>
    </source>
</evidence>
<organism evidence="1 2">
    <name type="scientific">Dictyobacter alpinus</name>
    <dbReference type="NCBI Taxonomy" id="2014873"/>
    <lineage>
        <taxon>Bacteria</taxon>
        <taxon>Bacillati</taxon>
        <taxon>Chloroflexota</taxon>
        <taxon>Ktedonobacteria</taxon>
        <taxon>Ktedonobacterales</taxon>
        <taxon>Dictyobacteraceae</taxon>
        <taxon>Dictyobacter</taxon>
    </lineage>
</organism>
<proteinExistence type="predicted"/>
<dbReference type="Gene3D" id="3.10.20.520">
    <property type="entry name" value="Phenylacetic acid degradation B"/>
    <property type="match status" value="1"/>
</dbReference>
<keyword evidence="2" id="KW-1185">Reference proteome</keyword>
<dbReference type="EMBL" id="BIFT01000001">
    <property type="protein sequence ID" value="GCE28036.1"/>
    <property type="molecule type" value="Genomic_DNA"/>
</dbReference>
<comment type="caution">
    <text evidence="1">The sequence shown here is derived from an EMBL/GenBank/DDBJ whole genome shotgun (WGS) entry which is preliminary data.</text>
</comment>